<proteinExistence type="predicted"/>
<name>A0ABW0ZYX0_9ACTN</name>
<organism evidence="1 2">
    <name type="scientific">Actinomadura rugatobispora</name>
    <dbReference type="NCBI Taxonomy" id="1994"/>
    <lineage>
        <taxon>Bacteria</taxon>
        <taxon>Bacillati</taxon>
        <taxon>Actinomycetota</taxon>
        <taxon>Actinomycetes</taxon>
        <taxon>Streptosporangiales</taxon>
        <taxon>Thermomonosporaceae</taxon>
        <taxon>Actinomadura</taxon>
    </lineage>
</organism>
<dbReference type="Proteomes" id="UP001596074">
    <property type="component" value="Unassembled WGS sequence"/>
</dbReference>
<protein>
    <recommendedName>
        <fullName evidence="3">HEAT repeat domain-containing protein</fullName>
    </recommendedName>
</protein>
<dbReference type="RefSeq" id="WP_378283281.1">
    <property type="nucleotide sequence ID" value="NZ_JBHSON010000024.1"/>
</dbReference>
<evidence type="ECO:0008006" key="3">
    <source>
        <dbReference type="Google" id="ProtNLM"/>
    </source>
</evidence>
<sequence>MTGDLDHRARLRTLVPEARVRTESVDGLVRRLAEVPADALADLVLDAQEPWWRRMACARALTGRVPDGRAAALLECVRDDGVTTEIRRALLGALGVPGRPHSDELLGWLRAQDGAPETERYNLDTAMALARAEMGDVSAAGRLALLAADPWAHRRKVGEQAVDVLVESRGLPAVLGALGAGSPEELVTGGRSAADRLLGVRLAWRAGGDVTPALADASTMVARKAYELLSTADDRDDGPLLAMAQERRPGHLWALAVLHRRGHEIRAMWEELGPPRIELPGVPADVREAIVRQYTPGQRDTDPRWLLEAACLEPAPDPWDSDFVEDRLHRAAEALTAAGLDPQEPVAAGEHEGTGSGTYDVIKISAGQLMVSTLGPFFGGTGADGRAIAALRAAGFRHIDQVLAGIRFEKLHVYFFGEREPLAVGDLLFYWQD</sequence>
<evidence type="ECO:0000313" key="1">
    <source>
        <dbReference type="EMBL" id="MFC5747662.1"/>
    </source>
</evidence>
<gene>
    <name evidence="1" type="ORF">ACFPZN_18705</name>
</gene>
<dbReference type="EMBL" id="JBHSON010000024">
    <property type="protein sequence ID" value="MFC5747662.1"/>
    <property type="molecule type" value="Genomic_DNA"/>
</dbReference>
<reference evidence="2" key="1">
    <citation type="journal article" date="2019" name="Int. J. Syst. Evol. Microbiol.">
        <title>The Global Catalogue of Microorganisms (GCM) 10K type strain sequencing project: providing services to taxonomists for standard genome sequencing and annotation.</title>
        <authorList>
            <consortium name="The Broad Institute Genomics Platform"/>
            <consortium name="The Broad Institute Genome Sequencing Center for Infectious Disease"/>
            <person name="Wu L."/>
            <person name="Ma J."/>
        </authorList>
    </citation>
    <scope>NUCLEOTIDE SEQUENCE [LARGE SCALE GENOMIC DNA]</scope>
    <source>
        <strain evidence="2">KCTC 42087</strain>
    </source>
</reference>
<comment type="caution">
    <text evidence="1">The sequence shown here is derived from an EMBL/GenBank/DDBJ whole genome shotgun (WGS) entry which is preliminary data.</text>
</comment>
<accession>A0ABW0ZYX0</accession>
<evidence type="ECO:0000313" key="2">
    <source>
        <dbReference type="Proteomes" id="UP001596074"/>
    </source>
</evidence>
<keyword evidence="2" id="KW-1185">Reference proteome</keyword>